<keyword evidence="3" id="KW-1185">Reference proteome</keyword>
<organism evidence="2 3">
    <name type="scientific">Coniosporium apollinis (strain CBS 100218)</name>
    <name type="common">Rock-inhabiting black yeast</name>
    <dbReference type="NCBI Taxonomy" id="1168221"/>
    <lineage>
        <taxon>Eukaryota</taxon>
        <taxon>Fungi</taxon>
        <taxon>Dikarya</taxon>
        <taxon>Ascomycota</taxon>
        <taxon>Pezizomycotina</taxon>
        <taxon>Dothideomycetes</taxon>
        <taxon>Dothideomycetes incertae sedis</taxon>
        <taxon>Coniosporium</taxon>
    </lineage>
</organism>
<sequence>MSASSSKQAAGPKGAGKRKGAAPTRSSSRLRKKMKSSDSEIASPFLRLARELRDMIYGYAADWNDINAAMREFKKARLEAYAEDFLHSNVNGMKSYADKLPARTTPNILLLCRQITAEALDTLRKKPLILDQAPLYYPRDARCGDYFCSYGLKHFMTKSTFQNIKTLVISLNSSFLSNKVRDWVALFSEYNTFARNQTARGFTICLQVDDDCGYETLENFRSVIQADGDPVMDAPSILCDESVPEDIEVAVQSWTQIRQNGDDVESDEDYFFDDDDDEEEDYDSDEDEYWEPFVDRSAVHLLTVQ</sequence>
<name>R7YVV5_CONA1</name>
<gene>
    <name evidence="2" type="ORF">W97_05293</name>
</gene>
<dbReference type="RefSeq" id="XP_007781367.1">
    <property type="nucleotide sequence ID" value="XM_007783177.1"/>
</dbReference>
<dbReference type="Proteomes" id="UP000016924">
    <property type="component" value="Unassembled WGS sequence"/>
</dbReference>
<feature type="region of interest" description="Disordered" evidence="1">
    <location>
        <begin position="261"/>
        <end position="288"/>
    </location>
</feature>
<dbReference type="HOGENOM" id="CLU_912194_0_0_1"/>
<feature type="compositionally biased region" description="Low complexity" evidence="1">
    <location>
        <begin position="1"/>
        <end position="12"/>
    </location>
</feature>
<reference evidence="3" key="1">
    <citation type="submission" date="2012-06" db="EMBL/GenBank/DDBJ databases">
        <title>The genome sequence of Coniosporium apollinis CBS 100218.</title>
        <authorList>
            <consortium name="The Broad Institute Genome Sequencing Platform"/>
            <person name="Cuomo C."/>
            <person name="Gorbushina A."/>
            <person name="Noack S."/>
            <person name="Walker B."/>
            <person name="Young S.K."/>
            <person name="Zeng Q."/>
            <person name="Gargeya S."/>
            <person name="Fitzgerald M."/>
            <person name="Haas B."/>
            <person name="Abouelleil A."/>
            <person name="Alvarado L."/>
            <person name="Arachchi H.M."/>
            <person name="Berlin A.M."/>
            <person name="Chapman S.B."/>
            <person name="Goldberg J."/>
            <person name="Griggs A."/>
            <person name="Gujja S."/>
            <person name="Hansen M."/>
            <person name="Howarth C."/>
            <person name="Imamovic A."/>
            <person name="Larimer J."/>
            <person name="McCowan C."/>
            <person name="Montmayeur A."/>
            <person name="Murphy C."/>
            <person name="Neiman D."/>
            <person name="Pearson M."/>
            <person name="Priest M."/>
            <person name="Roberts A."/>
            <person name="Saif S."/>
            <person name="Shea T."/>
            <person name="Sisk P."/>
            <person name="Sykes S."/>
            <person name="Wortman J."/>
            <person name="Nusbaum C."/>
            <person name="Birren B."/>
        </authorList>
    </citation>
    <scope>NUCLEOTIDE SEQUENCE [LARGE SCALE GENOMIC DNA]</scope>
    <source>
        <strain evidence="3">CBS 100218</strain>
    </source>
</reference>
<dbReference type="OrthoDB" id="3510794at2759"/>
<protein>
    <submittedName>
        <fullName evidence="2">Uncharacterized protein</fullName>
    </submittedName>
</protein>
<evidence type="ECO:0000313" key="3">
    <source>
        <dbReference type="Proteomes" id="UP000016924"/>
    </source>
</evidence>
<dbReference type="STRING" id="1168221.R7YVV5"/>
<evidence type="ECO:0000256" key="1">
    <source>
        <dbReference type="SAM" id="MobiDB-lite"/>
    </source>
</evidence>
<dbReference type="AlphaFoldDB" id="R7YVV5"/>
<evidence type="ECO:0000313" key="2">
    <source>
        <dbReference type="EMBL" id="EON66050.1"/>
    </source>
</evidence>
<dbReference type="EMBL" id="JH767578">
    <property type="protein sequence ID" value="EON66050.1"/>
    <property type="molecule type" value="Genomic_DNA"/>
</dbReference>
<accession>R7YVV5</accession>
<dbReference type="GeneID" id="19902604"/>
<proteinExistence type="predicted"/>
<feature type="compositionally biased region" description="Acidic residues" evidence="1">
    <location>
        <begin position="262"/>
        <end position="288"/>
    </location>
</feature>
<feature type="region of interest" description="Disordered" evidence="1">
    <location>
        <begin position="1"/>
        <end position="36"/>
    </location>
</feature>